<dbReference type="EMBL" id="NKLP01000258">
    <property type="protein sequence ID" value="TDN28898.1"/>
    <property type="molecule type" value="Genomic_DNA"/>
</dbReference>
<evidence type="ECO:0000313" key="5">
    <source>
        <dbReference type="Proteomes" id="UP000235119"/>
    </source>
</evidence>
<dbReference type="RefSeq" id="WP_005726378.1">
    <property type="nucleotide sequence ID" value="NZ_CP046311.1"/>
</dbReference>
<dbReference type="Proteomes" id="UP000295195">
    <property type="component" value="Unassembled WGS sequence"/>
</dbReference>
<evidence type="ECO:0000313" key="1">
    <source>
        <dbReference type="EMBL" id="MDT9609374.1"/>
    </source>
</evidence>
<dbReference type="Proteomes" id="UP001434419">
    <property type="component" value="Unassembled WGS sequence"/>
</dbReference>
<reference evidence="2" key="4">
    <citation type="submission" date="2024-06" db="EMBL/GenBank/DDBJ databases">
        <title>Vaginal Lactobacillus fatty acid response mechanisms reveal a metabolite-targeted strategy for bacterial vaginosis treatment.</title>
        <authorList>
            <person name="Zhu M."/>
            <person name="Blainey P.C."/>
            <person name="Bloom S.M."/>
            <person name="Kwon D.S."/>
        </authorList>
    </citation>
    <scope>NUCLEOTIDE SEQUENCE</scope>
    <source>
        <strain evidence="2">194_F1_1</strain>
    </source>
</reference>
<keyword evidence="7" id="KW-1185">Reference proteome</keyword>
<proteinExistence type="predicted"/>
<dbReference type="EMBL" id="JAVTXN010000016">
    <property type="protein sequence ID" value="MDT9609374.1"/>
    <property type="molecule type" value="Genomic_DNA"/>
</dbReference>
<evidence type="ECO:0000313" key="6">
    <source>
        <dbReference type="Proteomes" id="UP000295195"/>
    </source>
</evidence>
<reference evidence="1" key="3">
    <citation type="submission" date="2023-08" db="EMBL/GenBank/DDBJ databases">
        <title>Lactobacillus from the Female Urinary Tract.</title>
        <authorList>
            <person name="Stegman N."/>
            <person name="Jackson B."/>
            <person name="Steiling M."/>
            <person name="Sedano C."/>
            <person name="Wolfe A."/>
            <person name="Putonti C."/>
        </authorList>
    </citation>
    <scope>NUCLEOTIDE SEQUENCE</scope>
    <source>
        <strain evidence="1">UMB5661</strain>
    </source>
</reference>
<dbReference type="Proteomes" id="UP000235119">
    <property type="component" value="Unassembled WGS sequence"/>
</dbReference>
<dbReference type="Proteomes" id="UP001253287">
    <property type="component" value="Unassembled WGS sequence"/>
</dbReference>
<reference evidence="4 6" key="1">
    <citation type="submission" date="2017-06" db="EMBL/GenBank/DDBJ databases">
        <authorList>
            <person name="Swanenburg J."/>
            <person name="Kort R."/>
        </authorList>
    </citation>
    <scope>NUCLEOTIDE SEQUENCE [LARGE SCALE GENOMIC DNA]</scope>
    <source>
        <strain evidence="4 6">RL05</strain>
    </source>
</reference>
<accession>A0A2N5KX53</accession>
<protein>
    <submittedName>
        <fullName evidence="3">Uncharacterized protein</fullName>
    </submittedName>
</protein>
<reference evidence="3 5" key="2">
    <citation type="submission" date="2017-12" db="EMBL/GenBank/DDBJ databases">
        <title>Phylogenetic diversity of female urinary microbiome.</title>
        <authorList>
            <person name="Thomas-White K."/>
            <person name="Wolfe A.J."/>
        </authorList>
    </citation>
    <scope>NUCLEOTIDE SEQUENCE [LARGE SCALE GENOMIC DNA]</scope>
    <source>
        <strain evidence="3 5">UMB0085</strain>
    </source>
</reference>
<dbReference type="EMBL" id="PKIW01000042">
    <property type="protein sequence ID" value="PLT10821.1"/>
    <property type="molecule type" value="Genomic_DNA"/>
</dbReference>
<evidence type="ECO:0000313" key="2">
    <source>
        <dbReference type="EMBL" id="MES5149649.1"/>
    </source>
</evidence>
<evidence type="ECO:0000313" key="3">
    <source>
        <dbReference type="EMBL" id="PLT10821.1"/>
    </source>
</evidence>
<sequence>MNKYDLYLGMLATPAELAKVFTWRFRSEVLGIQPLDSNSFYVRVKQLNDQSIDIKANQKIKYAGEGKWLVVVERS</sequence>
<organism evidence="3 5">
    <name type="scientific">Lactobacillus crispatus</name>
    <dbReference type="NCBI Taxonomy" id="47770"/>
    <lineage>
        <taxon>Bacteria</taxon>
        <taxon>Bacillati</taxon>
        <taxon>Bacillota</taxon>
        <taxon>Bacilli</taxon>
        <taxon>Lactobacillales</taxon>
        <taxon>Lactobacillaceae</taxon>
        <taxon>Lactobacillus</taxon>
    </lineage>
</organism>
<dbReference type="AlphaFoldDB" id="A0A2N5KX53"/>
<evidence type="ECO:0000313" key="7">
    <source>
        <dbReference type="Proteomes" id="UP001434419"/>
    </source>
</evidence>
<name>A0A2N5KX53_9LACO</name>
<evidence type="ECO:0000313" key="4">
    <source>
        <dbReference type="EMBL" id="TDN28898.1"/>
    </source>
</evidence>
<comment type="caution">
    <text evidence="3">The sequence shown here is derived from an EMBL/GenBank/DDBJ whole genome shotgun (WGS) entry which is preliminary data.</text>
</comment>
<dbReference type="EMBL" id="JBETVU010000012">
    <property type="protein sequence ID" value="MES5149649.1"/>
    <property type="molecule type" value="Genomic_DNA"/>
</dbReference>
<gene>
    <name evidence="2" type="ORF">ABVC42_06880</name>
    <name evidence="4" type="ORF">CEE75_12270</name>
    <name evidence="3" type="ORF">CYJ79_08285</name>
    <name evidence="1" type="ORF">RON39_04420</name>
</gene>